<sequence length="168" mass="18175">MARSVTFSSSPIIITPPITTNAVRPPTPPPQRSKSKSVTFSNTTSHVVITPSAAPDAGGPWLPPTRPETVAHIASAAGKTVGTVQSRFTGPEQDQQYQSWRSEPVYLQREQVIGLYRQAEATQGAEREGQLFYYYPTPARGGNHGIAADANRFTTMFSDENPNACSIV</sequence>
<evidence type="ECO:0000313" key="3">
    <source>
        <dbReference type="Proteomes" id="UP001179952"/>
    </source>
</evidence>
<dbReference type="AlphaFoldDB" id="A0AAV9AW82"/>
<feature type="region of interest" description="Disordered" evidence="1">
    <location>
        <begin position="1"/>
        <end position="42"/>
    </location>
</feature>
<evidence type="ECO:0000313" key="2">
    <source>
        <dbReference type="EMBL" id="KAK1268413.1"/>
    </source>
</evidence>
<name>A0AAV9AW82_ACOGR</name>
<proteinExistence type="predicted"/>
<organism evidence="2 3">
    <name type="scientific">Acorus gramineus</name>
    <name type="common">Dwarf sweet flag</name>
    <dbReference type="NCBI Taxonomy" id="55184"/>
    <lineage>
        <taxon>Eukaryota</taxon>
        <taxon>Viridiplantae</taxon>
        <taxon>Streptophyta</taxon>
        <taxon>Embryophyta</taxon>
        <taxon>Tracheophyta</taxon>
        <taxon>Spermatophyta</taxon>
        <taxon>Magnoliopsida</taxon>
        <taxon>Liliopsida</taxon>
        <taxon>Acoraceae</taxon>
        <taxon>Acorus</taxon>
    </lineage>
</organism>
<gene>
    <name evidence="2" type="ORF">QJS04_geneDACA017588</name>
</gene>
<reference evidence="2" key="2">
    <citation type="submission" date="2023-06" db="EMBL/GenBank/DDBJ databases">
        <authorList>
            <person name="Ma L."/>
            <person name="Liu K.-W."/>
            <person name="Li Z."/>
            <person name="Hsiao Y.-Y."/>
            <person name="Qi Y."/>
            <person name="Fu T."/>
            <person name="Tang G."/>
            <person name="Zhang D."/>
            <person name="Sun W.-H."/>
            <person name="Liu D.-K."/>
            <person name="Li Y."/>
            <person name="Chen G.-Z."/>
            <person name="Liu X.-D."/>
            <person name="Liao X.-Y."/>
            <person name="Jiang Y.-T."/>
            <person name="Yu X."/>
            <person name="Hao Y."/>
            <person name="Huang J."/>
            <person name="Zhao X.-W."/>
            <person name="Ke S."/>
            <person name="Chen Y.-Y."/>
            <person name="Wu W.-L."/>
            <person name="Hsu J.-L."/>
            <person name="Lin Y.-F."/>
            <person name="Huang M.-D."/>
            <person name="Li C.-Y."/>
            <person name="Huang L."/>
            <person name="Wang Z.-W."/>
            <person name="Zhao X."/>
            <person name="Zhong W.-Y."/>
            <person name="Peng D.-H."/>
            <person name="Ahmad S."/>
            <person name="Lan S."/>
            <person name="Zhang J.-S."/>
            <person name="Tsai W.-C."/>
            <person name="Van De Peer Y."/>
            <person name="Liu Z.-J."/>
        </authorList>
    </citation>
    <scope>NUCLEOTIDE SEQUENCE</scope>
    <source>
        <strain evidence="2">SCP</strain>
        <tissue evidence="2">Leaves</tissue>
    </source>
</reference>
<keyword evidence="3" id="KW-1185">Reference proteome</keyword>
<comment type="caution">
    <text evidence="2">The sequence shown here is derived from an EMBL/GenBank/DDBJ whole genome shotgun (WGS) entry which is preliminary data.</text>
</comment>
<reference evidence="2" key="1">
    <citation type="journal article" date="2023" name="Nat. Commun.">
        <title>Diploid and tetraploid genomes of Acorus and the evolution of monocots.</title>
        <authorList>
            <person name="Ma L."/>
            <person name="Liu K.W."/>
            <person name="Li Z."/>
            <person name="Hsiao Y.Y."/>
            <person name="Qi Y."/>
            <person name="Fu T."/>
            <person name="Tang G.D."/>
            <person name="Zhang D."/>
            <person name="Sun W.H."/>
            <person name="Liu D.K."/>
            <person name="Li Y."/>
            <person name="Chen G.Z."/>
            <person name="Liu X.D."/>
            <person name="Liao X.Y."/>
            <person name="Jiang Y.T."/>
            <person name="Yu X."/>
            <person name="Hao Y."/>
            <person name="Huang J."/>
            <person name="Zhao X.W."/>
            <person name="Ke S."/>
            <person name="Chen Y.Y."/>
            <person name="Wu W.L."/>
            <person name="Hsu J.L."/>
            <person name="Lin Y.F."/>
            <person name="Huang M.D."/>
            <person name="Li C.Y."/>
            <person name="Huang L."/>
            <person name="Wang Z.W."/>
            <person name="Zhao X."/>
            <person name="Zhong W.Y."/>
            <person name="Peng D.H."/>
            <person name="Ahmad S."/>
            <person name="Lan S."/>
            <person name="Zhang J.S."/>
            <person name="Tsai W.C."/>
            <person name="Van de Peer Y."/>
            <person name="Liu Z.J."/>
        </authorList>
    </citation>
    <scope>NUCLEOTIDE SEQUENCE</scope>
    <source>
        <strain evidence="2">SCP</strain>
    </source>
</reference>
<accession>A0AAV9AW82</accession>
<feature type="compositionally biased region" description="Low complexity" evidence="1">
    <location>
        <begin position="8"/>
        <end position="20"/>
    </location>
</feature>
<dbReference type="Proteomes" id="UP001179952">
    <property type="component" value="Unassembled WGS sequence"/>
</dbReference>
<evidence type="ECO:0000256" key="1">
    <source>
        <dbReference type="SAM" id="MobiDB-lite"/>
    </source>
</evidence>
<protein>
    <submittedName>
        <fullName evidence="2">Uncharacterized protein</fullName>
    </submittedName>
</protein>
<dbReference type="EMBL" id="JAUJYN010000006">
    <property type="protein sequence ID" value="KAK1268413.1"/>
    <property type="molecule type" value="Genomic_DNA"/>
</dbReference>